<accession>A0A8C2N6G5</accession>
<feature type="coiled-coil region" evidence="2">
    <location>
        <begin position="204"/>
        <end position="266"/>
    </location>
</feature>
<dbReference type="GO" id="GO:0006888">
    <property type="term" value="P:endoplasmic reticulum to Golgi vesicle-mediated transport"/>
    <property type="evidence" value="ECO:0007669"/>
    <property type="project" value="TreeGrafter"/>
</dbReference>
<feature type="compositionally biased region" description="Low complexity" evidence="3">
    <location>
        <begin position="605"/>
        <end position="616"/>
    </location>
</feature>
<feature type="transmembrane region" description="Helical" evidence="4">
    <location>
        <begin position="20"/>
        <end position="40"/>
    </location>
</feature>
<feature type="compositionally biased region" description="Pro residues" evidence="3">
    <location>
        <begin position="647"/>
        <end position="672"/>
    </location>
</feature>
<evidence type="ECO:0000313" key="5">
    <source>
        <dbReference type="Ensembl" id="ENSCGRP00001025665.1"/>
    </source>
</evidence>
<feature type="compositionally biased region" description="Polar residues" evidence="3">
    <location>
        <begin position="523"/>
        <end position="539"/>
    </location>
</feature>
<name>A0A8C2N6G5_CRIGR</name>
<dbReference type="AlphaFoldDB" id="A0A8C2N6G5"/>
<feature type="transmembrane region" description="Helical" evidence="4">
    <location>
        <begin position="52"/>
        <end position="76"/>
    </location>
</feature>
<dbReference type="GO" id="GO:0005789">
    <property type="term" value="C:endoplasmic reticulum membrane"/>
    <property type="evidence" value="ECO:0007669"/>
    <property type="project" value="TreeGrafter"/>
</dbReference>
<keyword evidence="4" id="KW-0812">Transmembrane</keyword>
<feature type="compositionally biased region" description="Pro residues" evidence="3">
    <location>
        <begin position="729"/>
        <end position="744"/>
    </location>
</feature>
<dbReference type="Ensembl" id="ENSCGRT00001029911.1">
    <property type="protein sequence ID" value="ENSCGRP00001025665.1"/>
    <property type="gene ID" value="ENSCGRG00001023192.1"/>
</dbReference>
<evidence type="ECO:0008006" key="7">
    <source>
        <dbReference type="Google" id="ProtNLM"/>
    </source>
</evidence>
<dbReference type="GO" id="GO:0009306">
    <property type="term" value="P:protein secretion"/>
    <property type="evidence" value="ECO:0007669"/>
    <property type="project" value="TreeGrafter"/>
</dbReference>
<dbReference type="Proteomes" id="UP000694386">
    <property type="component" value="Unplaced"/>
</dbReference>
<keyword evidence="4" id="KW-0472">Membrane</keyword>
<sequence>MDSVPATVPAVTASPGDPELLGPLSVLYAALIAKLLELIATLPANVQPGPDFYGLPWQPVIVTAVLGIVSFTIFSWRTILVVITEKQISEKLETIKKENAELMQKLSDYEQKIKEAKKHDQETKKQNTILSDEAVKYKDKIKVLEETNKILGDKAKSLHLMLESEREQSTKDQDLVMENKKTIEKLKDVISMNASELSEVQIALNEAKLSEENVKSECHRVREENARLKKKKEQLQQQIEEWGKSNAELTEQIKTIKRAQKDLEVALTHKDSNINVIGFIFIPLFGYDHCLREIMEMSLQGKEEKATEAFSLVGDRSEKMKNRMKEMMDVSRTQTAVSIVEEDLKLLQLKISASMSTRCNLEDQIKKLEGDRNSLQTAKAELEDECKTLKQKVEILNELYQQKEMALQKKLSQEEYERQNKEQRLSAADEKVVSAAEEVKTYKRRIEEMEEELHKTERSFKSQIAAHEKKAHENWLKARAAERSLAEEKREAANLRHKLLELTQKMVLSQDEPVIIKPMPGRPNTQNPPRRGLSQNGSFGPSPVSAGECSPPPPAEPPGRPLSATLSRRDMPRSECGSLDRHLPRPRWPSEASGKNSASDPGPGPMMNSNSRSSSPAKATDENKVNMPPRGPPPFPGAPLFGAPLGSPVPPPTRYGPPPPLIGPFGPRPVPPPFVPGMGPPLGIREYAPGVLPGKRDLPVDPREFLLGHAPFRPPGSLGPREYFIPGARLPPPTHGPQDYPLPQPAARDLLPPGPREEAPPASPSSVQDSSPASKPIP</sequence>
<organism evidence="5 6">
    <name type="scientific">Cricetulus griseus</name>
    <name type="common">Chinese hamster</name>
    <name type="synonym">Cricetulus barabensis griseus</name>
    <dbReference type="NCBI Taxonomy" id="10029"/>
    <lineage>
        <taxon>Eukaryota</taxon>
        <taxon>Metazoa</taxon>
        <taxon>Chordata</taxon>
        <taxon>Craniata</taxon>
        <taxon>Vertebrata</taxon>
        <taxon>Euteleostomi</taxon>
        <taxon>Mammalia</taxon>
        <taxon>Eutheria</taxon>
        <taxon>Euarchontoglires</taxon>
        <taxon>Glires</taxon>
        <taxon>Rodentia</taxon>
        <taxon>Myomorpha</taxon>
        <taxon>Muroidea</taxon>
        <taxon>Cricetidae</taxon>
        <taxon>Cricetinae</taxon>
        <taxon>Cricetulus</taxon>
    </lineage>
</organism>
<feature type="compositionally biased region" description="Low complexity" evidence="3">
    <location>
        <begin position="764"/>
        <end position="778"/>
    </location>
</feature>
<dbReference type="InterPro" id="IPR051500">
    <property type="entry name" value="cTAGE_MIA/OTOR"/>
</dbReference>
<evidence type="ECO:0000256" key="4">
    <source>
        <dbReference type="SAM" id="Phobius"/>
    </source>
</evidence>
<reference evidence="5" key="1">
    <citation type="submission" date="2025-08" db="UniProtKB">
        <authorList>
            <consortium name="Ensembl"/>
        </authorList>
    </citation>
    <scope>IDENTIFICATION</scope>
</reference>
<reference evidence="5" key="2">
    <citation type="submission" date="2025-09" db="UniProtKB">
        <authorList>
            <consortium name="Ensembl"/>
        </authorList>
    </citation>
    <scope>IDENTIFICATION</scope>
</reference>
<feature type="compositionally biased region" description="Pro residues" evidence="3">
    <location>
        <begin position="550"/>
        <end position="560"/>
    </location>
</feature>
<dbReference type="PANTHER" id="PTHR23158">
    <property type="entry name" value="MELANOMA INHIBITORY ACTIVITY-RELATED"/>
    <property type="match status" value="1"/>
</dbReference>
<proteinExistence type="predicted"/>
<feature type="compositionally biased region" description="Basic and acidic residues" evidence="3">
    <location>
        <begin position="567"/>
        <end position="583"/>
    </location>
</feature>
<feature type="region of interest" description="Disordered" evidence="3">
    <location>
        <begin position="708"/>
        <end position="778"/>
    </location>
</feature>
<keyword evidence="1 2" id="KW-0175">Coiled coil</keyword>
<dbReference type="GO" id="GO:0035459">
    <property type="term" value="P:vesicle cargo loading"/>
    <property type="evidence" value="ECO:0007669"/>
    <property type="project" value="TreeGrafter"/>
</dbReference>
<evidence type="ECO:0000313" key="6">
    <source>
        <dbReference type="Proteomes" id="UP000694386"/>
    </source>
</evidence>
<evidence type="ECO:0000256" key="3">
    <source>
        <dbReference type="SAM" id="MobiDB-lite"/>
    </source>
</evidence>
<feature type="coiled-coil region" evidence="2">
    <location>
        <begin position="85"/>
        <end position="147"/>
    </location>
</feature>
<evidence type="ECO:0000256" key="2">
    <source>
        <dbReference type="SAM" id="Coils"/>
    </source>
</evidence>
<feature type="region of interest" description="Disordered" evidence="3">
    <location>
        <begin position="511"/>
        <end position="672"/>
    </location>
</feature>
<dbReference type="PANTHER" id="PTHR23158:SF54">
    <property type="entry name" value="TRANSPORT AND GOLGI ORGANIZATION PROTEIN 1 HOMOLOG"/>
    <property type="match status" value="1"/>
</dbReference>
<protein>
    <recommendedName>
        <fullName evidence="7">Melanoma inhibitory activity protein 3</fullName>
    </recommendedName>
</protein>
<evidence type="ECO:0000256" key="1">
    <source>
        <dbReference type="ARBA" id="ARBA00023054"/>
    </source>
</evidence>
<dbReference type="GO" id="GO:0070971">
    <property type="term" value="C:endoplasmic reticulum exit site"/>
    <property type="evidence" value="ECO:0007669"/>
    <property type="project" value="TreeGrafter"/>
</dbReference>
<keyword evidence="4" id="KW-1133">Transmembrane helix</keyword>